<dbReference type="InterPro" id="IPR003593">
    <property type="entry name" value="AAA+_ATPase"/>
</dbReference>
<evidence type="ECO:0000256" key="2">
    <source>
        <dbReference type="ARBA" id="ARBA00022448"/>
    </source>
</evidence>
<dbReference type="PANTHER" id="PTHR42734:SF6">
    <property type="entry name" value="MOLYBDATE IMPORT ATP-BINDING PROTEIN MOLC"/>
    <property type="match status" value="1"/>
</dbReference>
<gene>
    <name evidence="6" type="ORF">AUL39_07725</name>
</gene>
<evidence type="ECO:0000313" key="6">
    <source>
        <dbReference type="EMBL" id="KUH58098.1"/>
    </source>
</evidence>
<protein>
    <submittedName>
        <fullName evidence="6">ABC transporter</fullName>
    </submittedName>
</protein>
<dbReference type="OrthoDB" id="5296765at2"/>
<dbReference type="AlphaFoldDB" id="A0A100YUU4"/>
<dbReference type="Pfam" id="PF00005">
    <property type="entry name" value="ABC_tran"/>
    <property type="match status" value="1"/>
</dbReference>
<comment type="caution">
    <text evidence="6">The sequence shown here is derived from an EMBL/GenBank/DDBJ whole genome shotgun (WGS) entry which is preliminary data.</text>
</comment>
<dbReference type="PANTHER" id="PTHR42734">
    <property type="entry name" value="METAL TRANSPORT SYSTEM ATP-BINDING PROTEIN TM_0124-RELATED"/>
    <property type="match status" value="1"/>
</dbReference>
<dbReference type="FunFam" id="3.40.50.300:FF:000134">
    <property type="entry name" value="Iron-enterobactin ABC transporter ATP-binding protein"/>
    <property type="match status" value="1"/>
</dbReference>
<dbReference type="CDD" id="cd03214">
    <property type="entry name" value="ABC_Iron-Siderophores_B12_Hemin"/>
    <property type="match status" value="1"/>
</dbReference>
<evidence type="ECO:0000313" key="7">
    <source>
        <dbReference type="Proteomes" id="UP000054078"/>
    </source>
</evidence>
<accession>A0A100YUU4</accession>
<keyword evidence="4" id="KW-0067">ATP-binding</keyword>
<reference evidence="6 7" key="1">
    <citation type="submission" date="2015-12" db="EMBL/GenBank/DDBJ databases">
        <title>Draft Genome Sequence of Olsenella scatoligenes SK9K4T; a Producer of 3-Methylindole- (skatole) and 4-Methylphenol- (p-cresol) Isolated from Pig Feces.</title>
        <authorList>
            <person name="Li X."/>
            <person name="Borg B."/>
            <person name="Canibe N."/>
        </authorList>
    </citation>
    <scope>NUCLEOTIDE SEQUENCE [LARGE SCALE GENOMIC DNA]</scope>
    <source>
        <strain evidence="6 7">SK9K4</strain>
    </source>
</reference>
<dbReference type="PROSITE" id="PS00211">
    <property type="entry name" value="ABC_TRANSPORTER_1"/>
    <property type="match status" value="1"/>
</dbReference>
<dbReference type="InterPro" id="IPR050153">
    <property type="entry name" value="Metal_Ion_Import_ABC"/>
</dbReference>
<proteinExistence type="inferred from homology"/>
<name>A0A100YUU4_TRASO</name>
<evidence type="ECO:0000256" key="1">
    <source>
        <dbReference type="ARBA" id="ARBA00005417"/>
    </source>
</evidence>
<dbReference type="InterPro" id="IPR027417">
    <property type="entry name" value="P-loop_NTPase"/>
</dbReference>
<keyword evidence="7" id="KW-1185">Reference proteome</keyword>
<comment type="similarity">
    <text evidence="1">Belongs to the ABC transporter superfamily.</text>
</comment>
<dbReference type="InterPro" id="IPR003439">
    <property type="entry name" value="ABC_transporter-like_ATP-bd"/>
</dbReference>
<dbReference type="Gene3D" id="3.40.50.300">
    <property type="entry name" value="P-loop containing nucleotide triphosphate hydrolases"/>
    <property type="match status" value="1"/>
</dbReference>
<organism evidence="6 7">
    <name type="scientific">Tractidigestivibacter scatoligenes</name>
    <name type="common">Olsenella scatoligenes</name>
    <dbReference type="NCBI Taxonomy" id="1299998"/>
    <lineage>
        <taxon>Bacteria</taxon>
        <taxon>Bacillati</taxon>
        <taxon>Actinomycetota</taxon>
        <taxon>Coriobacteriia</taxon>
        <taxon>Coriobacteriales</taxon>
        <taxon>Atopobiaceae</taxon>
        <taxon>Tractidigestivibacter</taxon>
    </lineage>
</organism>
<dbReference type="EMBL" id="LOJF01000010">
    <property type="protein sequence ID" value="KUH58098.1"/>
    <property type="molecule type" value="Genomic_DNA"/>
</dbReference>
<evidence type="ECO:0000256" key="3">
    <source>
        <dbReference type="ARBA" id="ARBA00022741"/>
    </source>
</evidence>
<dbReference type="STRING" id="1299998.AUL39_07725"/>
<keyword evidence="2" id="KW-0813">Transport</keyword>
<dbReference type="GO" id="GO:0016887">
    <property type="term" value="F:ATP hydrolysis activity"/>
    <property type="evidence" value="ECO:0007669"/>
    <property type="project" value="InterPro"/>
</dbReference>
<dbReference type="SMART" id="SM00382">
    <property type="entry name" value="AAA"/>
    <property type="match status" value="1"/>
</dbReference>
<evidence type="ECO:0000259" key="5">
    <source>
        <dbReference type="PROSITE" id="PS50893"/>
    </source>
</evidence>
<dbReference type="SUPFAM" id="SSF52540">
    <property type="entry name" value="P-loop containing nucleoside triphosphate hydrolases"/>
    <property type="match status" value="1"/>
</dbReference>
<dbReference type="GO" id="GO:0005524">
    <property type="term" value="F:ATP binding"/>
    <property type="evidence" value="ECO:0007669"/>
    <property type="project" value="UniProtKB-KW"/>
</dbReference>
<dbReference type="Proteomes" id="UP000054078">
    <property type="component" value="Unassembled WGS sequence"/>
</dbReference>
<dbReference type="RefSeq" id="WP_059055029.1">
    <property type="nucleotide sequence ID" value="NZ_LOJF01000010.1"/>
</dbReference>
<dbReference type="PROSITE" id="PS50893">
    <property type="entry name" value="ABC_TRANSPORTER_2"/>
    <property type="match status" value="1"/>
</dbReference>
<feature type="domain" description="ABC transporter" evidence="5">
    <location>
        <begin position="3"/>
        <end position="238"/>
    </location>
</feature>
<sequence>MSFEVSHLSFSYGKREVLHDVSFSLPNGSLGAVLGPNGSGKTTLFRCILGLCSPSSGNVCANGHDVAGLSVRRRAKEMAYIPQAHAIVFDYEVVDVVLMACGTDLGMLRSPLRQHEERAMAALERVGIADLAHRSMRQLSGGQQQLVLVARAIAQDARSIVMDEPTSALDFGNTVRVLEQVRALVDEGRSILLSTHQPEQAYLYADRVIALSDGRVISVGSPADVVTSRGVSDLYGMDVLVSPLFDDRARACVPASIVMPSKLTSRKQDSRVSGEGED</sequence>
<evidence type="ECO:0000256" key="4">
    <source>
        <dbReference type="ARBA" id="ARBA00022840"/>
    </source>
</evidence>
<dbReference type="InterPro" id="IPR017871">
    <property type="entry name" value="ABC_transporter-like_CS"/>
</dbReference>
<keyword evidence="3" id="KW-0547">Nucleotide-binding</keyword>